<dbReference type="AlphaFoldDB" id="A0ABD1F0B6"/>
<protein>
    <submittedName>
        <fullName evidence="1">Uncharacterized protein</fullName>
    </submittedName>
</protein>
<comment type="caution">
    <text evidence="1">The sequence shown here is derived from an EMBL/GenBank/DDBJ whole genome shotgun (WGS) entry which is preliminary data.</text>
</comment>
<proteinExistence type="predicted"/>
<sequence length="79" mass="9302">MMVKVKTIKVEDSDDSIKDRNFIPGKDDENSVCEITTDYSKCQFGVWFLFSYHRLIVTFFLQTIREIVKNLTELRGYQG</sequence>
<dbReference type="Proteomes" id="UP001566132">
    <property type="component" value="Unassembled WGS sequence"/>
</dbReference>
<organism evidence="1 2">
    <name type="scientific">Hypothenemus hampei</name>
    <name type="common">Coffee berry borer</name>
    <dbReference type="NCBI Taxonomy" id="57062"/>
    <lineage>
        <taxon>Eukaryota</taxon>
        <taxon>Metazoa</taxon>
        <taxon>Ecdysozoa</taxon>
        <taxon>Arthropoda</taxon>
        <taxon>Hexapoda</taxon>
        <taxon>Insecta</taxon>
        <taxon>Pterygota</taxon>
        <taxon>Neoptera</taxon>
        <taxon>Endopterygota</taxon>
        <taxon>Coleoptera</taxon>
        <taxon>Polyphaga</taxon>
        <taxon>Cucujiformia</taxon>
        <taxon>Curculionidae</taxon>
        <taxon>Scolytinae</taxon>
        <taxon>Hypothenemus</taxon>
    </lineage>
</organism>
<evidence type="ECO:0000313" key="2">
    <source>
        <dbReference type="Proteomes" id="UP001566132"/>
    </source>
</evidence>
<gene>
    <name evidence="1" type="ORF">ABEB36_006046</name>
</gene>
<reference evidence="1 2" key="1">
    <citation type="submission" date="2024-05" db="EMBL/GenBank/DDBJ databases">
        <title>Genetic variation in Jamaican populations of the coffee berry borer (Hypothenemus hampei).</title>
        <authorList>
            <person name="Errbii M."/>
            <person name="Myrie A."/>
        </authorList>
    </citation>
    <scope>NUCLEOTIDE SEQUENCE [LARGE SCALE GENOMIC DNA]</scope>
    <source>
        <strain evidence="1">JA-Hopewell-2020-01-JO</strain>
        <tissue evidence="1">Whole body</tissue>
    </source>
</reference>
<accession>A0ABD1F0B6</accession>
<keyword evidence="2" id="KW-1185">Reference proteome</keyword>
<name>A0ABD1F0B6_HYPHA</name>
<evidence type="ECO:0000313" key="1">
    <source>
        <dbReference type="EMBL" id="KAL1506741.1"/>
    </source>
</evidence>
<dbReference type="EMBL" id="JBDJPC010000004">
    <property type="protein sequence ID" value="KAL1506741.1"/>
    <property type="molecule type" value="Genomic_DNA"/>
</dbReference>